<comment type="caution">
    <text evidence="2">The sequence shown here is derived from an EMBL/GenBank/DDBJ whole genome shotgun (WGS) entry which is preliminary data.</text>
</comment>
<feature type="compositionally biased region" description="Polar residues" evidence="1">
    <location>
        <begin position="153"/>
        <end position="168"/>
    </location>
</feature>
<protein>
    <submittedName>
        <fullName evidence="2">Uncharacterized protein</fullName>
    </submittedName>
</protein>
<dbReference type="Proteomes" id="UP000284842">
    <property type="component" value="Unassembled WGS sequence"/>
</dbReference>
<accession>A0A409YH68</accession>
<dbReference type="EMBL" id="NHTK01001175">
    <property type="protein sequence ID" value="PPR02332.1"/>
    <property type="molecule type" value="Genomic_DNA"/>
</dbReference>
<evidence type="ECO:0000313" key="3">
    <source>
        <dbReference type="Proteomes" id="UP000284842"/>
    </source>
</evidence>
<name>A0A409YH68_9AGAR</name>
<gene>
    <name evidence="2" type="ORF">CVT24_011673</name>
</gene>
<sequence length="194" mass="22174">MPLVLNLPILTSPGSRAVYEIVDLFRRLYITHPDIWQARGGEITEAMQRFLDAMSDFDEEADSEGGFDWHTLERFASEGMNQLEVVLRFYPDPAHYLSRKLGNTFLEYVQSYLYPDNEVEFEEEYDGEEEGDQEEEVDYCNSFAAEADGYDSDAQSDCSKSSTWSNETARPDGTGPVPRDLNNIFATNVLEFDD</sequence>
<proteinExistence type="predicted"/>
<evidence type="ECO:0000313" key="2">
    <source>
        <dbReference type="EMBL" id="PPR02332.1"/>
    </source>
</evidence>
<evidence type="ECO:0000256" key="1">
    <source>
        <dbReference type="SAM" id="MobiDB-lite"/>
    </source>
</evidence>
<keyword evidence="3" id="KW-1185">Reference proteome</keyword>
<dbReference type="AlphaFoldDB" id="A0A409YH68"/>
<reference evidence="2 3" key="1">
    <citation type="journal article" date="2018" name="Evol. Lett.">
        <title>Horizontal gene cluster transfer increased hallucinogenic mushroom diversity.</title>
        <authorList>
            <person name="Reynolds H.T."/>
            <person name="Vijayakumar V."/>
            <person name="Gluck-Thaler E."/>
            <person name="Korotkin H.B."/>
            <person name="Matheny P.B."/>
            <person name="Slot J.C."/>
        </authorList>
    </citation>
    <scope>NUCLEOTIDE SEQUENCE [LARGE SCALE GENOMIC DNA]</scope>
    <source>
        <strain evidence="2 3">2629</strain>
    </source>
</reference>
<feature type="region of interest" description="Disordered" evidence="1">
    <location>
        <begin position="146"/>
        <end position="181"/>
    </location>
</feature>
<dbReference type="InParanoid" id="A0A409YH68"/>
<organism evidence="2 3">
    <name type="scientific">Panaeolus cyanescens</name>
    <dbReference type="NCBI Taxonomy" id="181874"/>
    <lineage>
        <taxon>Eukaryota</taxon>
        <taxon>Fungi</taxon>
        <taxon>Dikarya</taxon>
        <taxon>Basidiomycota</taxon>
        <taxon>Agaricomycotina</taxon>
        <taxon>Agaricomycetes</taxon>
        <taxon>Agaricomycetidae</taxon>
        <taxon>Agaricales</taxon>
        <taxon>Agaricineae</taxon>
        <taxon>Galeropsidaceae</taxon>
        <taxon>Panaeolus</taxon>
    </lineage>
</organism>